<proteinExistence type="predicted"/>
<feature type="compositionally biased region" description="Basic and acidic residues" evidence="2">
    <location>
        <begin position="585"/>
        <end position="594"/>
    </location>
</feature>
<dbReference type="GO" id="GO:0005634">
    <property type="term" value="C:nucleus"/>
    <property type="evidence" value="ECO:0007669"/>
    <property type="project" value="TreeGrafter"/>
</dbReference>
<dbReference type="InterPro" id="IPR027417">
    <property type="entry name" value="P-loop_NTPase"/>
</dbReference>
<dbReference type="Gene3D" id="3.40.50.300">
    <property type="entry name" value="P-loop containing nucleotide triphosphate hydrolases"/>
    <property type="match status" value="1"/>
</dbReference>
<dbReference type="GeneID" id="116163055"/>
<feature type="compositionally biased region" description="Polar residues" evidence="2">
    <location>
        <begin position="564"/>
        <end position="584"/>
    </location>
</feature>
<dbReference type="PROSITE" id="PS51419">
    <property type="entry name" value="RAB"/>
    <property type="match status" value="1"/>
</dbReference>
<protein>
    <recommendedName>
        <fullName evidence="4">Rab-like protein 6</fullName>
    </recommendedName>
</protein>
<accession>A0A1Y1MJX3</accession>
<keyword evidence="1" id="KW-0175">Coiled coil</keyword>
<dbReference type="InterPro" id="IPR040385">
    <property type="entry name" value="RABL6"/>
</dbReference>
<dbReference type="SUPFAM" id="SSF52540">
    <property type="entry name" value="P-loop containing nucleoside triphosphate hydrolases"/>
    <property type="match status" value="1"/>
</dbReference>
<dbReference type="EMBL" id="GEZM01029626">
    <property type="protein sequence ID" value="JAV86033.1"/>
    <property type="molecule type" value="Transcribed_RNA"/>
</dbReference>
<evidence type="ECO:0008006" key="4">
    <source>
        <dbReference type="Google" id="ProtNLM"/>
    </source>
</evidence>
<dbReference type="SMART" id="SM00175">
    <property type="entry name" value="RAB"/>
    <property type="match status" value="1"/>
</dbReference>
<dbReference type="AlphaFoldDB" id="A0A1Y1MJX3"/>
<organism evidence="3">
    <name type="scientific">Photinus pyralis</name>
    <name type="common">Common eastern firefly</name>
    <name type="synonym">Lampyris pyralis</name>
    <dbReference type="NCBI Taxonomy" id="7054"/>
    <lineage>
        <taxon>Eukaryota</taxon>
        <taxon>Metazoa</taxon>
        <taxon>Ecdysozoa</taxon>
        <taxon>Arthropoda</taxon>
        <taxon>Hexapoda</taxon>
        <taxon>Insecta</taxon>
        <taxon>Pterygota</taxon>
        <taxon>Neoptera</taxon>
        <taxon>Endopterygota</taxon>
        <taxon>Coleoptera</taxon>
        <taxon>Polyphaga</taxon>
        <taxon>Elateriformia</taxon>
        <taxon>Elateroidea</taxon>
        <taxon>Lampyridae</taxon>
        <taxon>Lampyrinae</taxon>
        <taxon>Photinus</taxon>
    </lineage>
</organism>
<feature type="region of interest" description="Disordered" evidence="2">
    <location>
        <begin position="8"/>
        <end position="32"/>
    </location>
</feature>
<dbReference type="GO" id="GO:0005829">
    <property type="term" value="C:cytosol"/>
    <property type="evidence" value="ECO:0007669"/>
    <property type="project" value="TreeGrafter"/>
</dbReference>
<evidence type="ECO:0000313" key="3">
    <source>
        <dbReference type="EMBL" id="JAV86033.1"/>
    </source>
</evidence>
<dbReference type="PRINTS" id="PR00449">
    <property type="entry name" value="RASTRNSFRMNG"/>
</dbReference>
<feature type="region of interest" description="Disordered" evidence="2">
    <location>
        <begin position="298"/>
        <end position="321"/>
    </location>
</feature>
<name>A0A1Y1MJX3_PHOPY</name>
<dbReference type="OrthoDB" id="207081at2759"/>
<evidence type="ECO:0000256" key="2">
    <source>
        <dbReference type="SAM" id="MobiDB-lite"/>
    </source>
</evidence>
<dbReference type="InterPro" id="IPR001806">
    <property type="entry name" value="Small_GTPase"/>
</dbReference>
<sequence>MFSAFKRFASKNESMPSGSGEPGKTPGHQTMSTSLQKKFARGVQYNMKIVIKGDRNVGKTCLFHRLQGKKFIEEYIPTEEIQVTSIHWNYKATDDVVKVEVWDVVDRGKKKKRFDGLKLENCQIDIPEEPALDAEFLDVYKGTNGVIMMMDLTKTWTFDYVQREVSKVPEHIPIIILANHCDMSHHRTVTSDHVLYYIESISSTRSAQVRYAESSMRNGFGLKLLHKFFNLPFLQLQKETLLRQLQRNEEEIAATSQELDMYFESDEANYNKFLESLVKKRREIADLNANVPPQIPISSSCSSQQLNSPAQQEAIRRSNSGPIVIGAGKPIPYNPLNGAIYKKPVSSECQTSKSSSQSSGFISKTGVKAENTDCLPDIRRMEISPITSVEEFCPDGGQLDRTFLDDVQYNPHGNPHEAVESDSEDDTGNPLVSEFQDDFDPDDSAQFKAVPSHSDSRYNVSLKRPAGGDDGEADKSQPDEYDMKQTIDEFDSTINSEISEITSEAFDTWMGSDTKWRRSPEGGEDVSATSQTLDYSGSTVYDDSTSVTSSNVHMELLSAKHHTSANISGNNSDSEQASTGNNSLKMEKKKEKVEKKHKTKKSKDKDKTNKTDKKHKKRSREESASHRDELEEFLNGSVSPTADAAYEAI</sequence>
<reference evidence="3" key="1">
    <citation type="journal article" date="2016" name="Sci. Rep.">
        <title>Molecular characterization of firefly nuptial gifts: a multi-omics approach sheds light on postcopulatory sexual selection.</title>
        <authorList>
            <person name="Al-Wathiqui N."/>
            <person name="Fallon T.R."/>
            <person name="South A."/>
            <person name="Weng J.K."/>
            <person name="Lewis S.M."/>
        </authorList>
    </citation>
    <scope>NUCLEOTIDE SEQUENCE</scope>
</reference>
<dbReference type="Pfam" id="PF00071">
    <property type="entry name" value="Ras"/>
    <property type="match status" value="1"/>
</dbReference>
<dbReference type="Pfam" id="PF08477">
    <property type="entry name" value="Roc"/>
    <property type="match status" value="1"/>
</dbReference>
<dbReference type="PANTHER" id="PTHR14932:SF1">
    <property type="entry name" value="RAB-LIKE PROTEIN 6"/>
    <property type="match status" value="1"/>
</dbReference>
<dbReference type="GO" id="GO:0003924">
    <property type="term" value="F:GTPase activity"/>
    <property type="evidence" value="ECO:0007669"/>
    <property type="project" value="InterPro"/>
</dbReference>
<feature type="compositionally biased region" description="Basic and acidic residues" evidence="2">
    <location>
        <begin position="619"/>
        <end position="629"/>
    </location>
</feature>
<feature type="compositionally biased region" description="Polar residues" evidence="2">
    <location>
        <begin position="306"/>
        <end position="321"/>
    </location>
</feature>
<dbReference type="RefSeq" id="XP_031332755.1">
    <property type="nucleotide sequence ID" value="XM_031476895.1"/>
</dbReference>
<evidence type="ECO:0000256" key="1">
    <source>
        <dbReference type="SAM" id="Coils"/>
    </source>
</evidence>
<dbReference type="GO" id="GO:0005525">
    <property type="term" value="F:GTP binding"/>
    <property type="evidence" value="ECO:0007669"/>
    <property type="project" value="InterPro"/>
</dbReference>
<dbReference type="PANTHER" id="PTHR14932">
    <property type="entry name" value="RAS GTPASE-RELATED"/>
    <property type="match status" value="1"/>
</dbReference>
<feature type="region of interest" description="Disordered" evidence="2">
    <location>
        <begin position="403"/>
        <end position="480"/>
    </location>
</feature>
<feature type="coiled-coil region" evidence="1">
    <location>
        <begin position="231"/>
        <end position="290"/>
    </location>
</feature>
<feature type="compositionally biased region" description="Low complexity" evidence="2">
    <location>
        <begin position="534"/>
        <end position="550"/>
    </location>
</feature>
<feature type="region of interest" description="Disordered" evidence="2">
    <location>
        <begin position="506"/>
        <end position="649"/>
    </location>
</feature>
<dbReference type="KEGG" id="ppyr:116163055"/>